<reference evidence="19 20" key="1">
    <citation type="submission" date="2019-02" db="EMBL/GenBank/DDBJ databases">
        <title>Aquabacterium sp. strain KMB7.</title>
        <authorList>
            <person name="Chen W.-M."/>
        </authorList>
    </citation>
    <scope>NUCLEOTIDE SEQUENCE [LARGE SCALE GENOMIC DNA]</scope>
    <source>
        <strain evidence="19 20">KMB7</strain>
    </source>
</reference>
<gene>
    <name evidence="19" type="ORF">EYS42_07940</name>
</gene>
<dbReference type="GO" id="GO:0015344">
    <property type="term" value="F:siderophore uptake transmembrane transporter activity"/>
    <property type="evidence" value="ECO:0007669"/>
    <property type="project" value="TreeGrafter"/>
</dbReference>
<evidence type="ECO:0000256" key="13">
    <source>
        <dbReference type="ARBA" id="ARBA00023237"/>
    </source>
</evidence>
<dbReference type="Proteomes" id="UP000292120">
    <property type="component" value="Unassembled WGS sequence"/>
</dbReference>
<dbReference type="InterPro" id="IPR037066">
    <property type="entry name" value="Plug_dom_sf"/>
</dbReference>
<comment type="caution">
    <text evidence="19">The sequence shown here is derived from an EMBL/GenBank/DDBJ whole genome shotgun (WGS) entry which is preliminary data.</text>
</comment>
<dbReference type="GO" id="GO:0009279">
    <property type="term" value="C:cell outer membrane"/>
    <property type="evidence" value="ECO:0007669"/>
    <property type="project" value="UniProtKB-SubCell"/>
</dbReference>
<evidence type="ECO:0000256" key="6">
    <source>
        <dbReference type="ARBA" id="ARBA00022692"/>
    </source>
</evidence>
<sequence length="685" mass="76499">MKHSHIALAMAAAWPLLPASVLADESTQVLGDIQVTARSGTGALLTRNVLTSVDVITADKLQHQNVLNSWELLGLMPGLQMTETRMGAESGKATFRAFNGEGYLNGIKVLIDGVPSNVNSGNQRFIDMIFPIELDYIEVVRGTNDPRHGLHNIGGNFQMVTRQGGQYQEGRVTVGSFNTREVQLALGHEAGNWSQNYTLAHQASDGHRDHSEQEKLSLSGKWFYSLPAQGLKAGLVLRAYQHDALEPGYLTASELAQDRAQSPAKNANDRSDREMHQAALHLDWQATDQLFWSNRLYLNAYDDDRRITFTSNPVGNGPRQRRQWQEEQLGWVSSLTWRANAQWQLEGGLNVERQDNHYRRVRFNHSVPTQFDVTPAFIQNDDDYTLNNVGAYVQAVWRPDAHWKVVPALRVDRFSGNTVLQNSAQAEYPLQSYGWIEQPKLSVVYSPSAKTSVYANWGQTFQALTGSRDPAYMRPGVKAFQASINTGKELGVKFKPLDRTEARVALWRQDSPEEVANMPSIGSTVNLGSTRRQGLDLQVSARPTERLQVWASHSAQQAKVRRGTVDGVVLDGNEVISTPRHISNLGADLKATDRLTLGVQARSQGKYFIDNANRQGRFGSFALLDARAGYALSRQVSLDLQVKNVTDRAYEYVWYDNFWWPAGQHQPMFSPGPGRALFVSVNVKL</sequence>
<dbReference type="RefSeq" id="WP_130967576.1">
    <property type="nucleotide sequence ID" value="NZ_SIXI01000003.1"/>
</dbReference>
<evidence type="ECO:0000256" key="14">
    <source>
        <dbReference type="PROSITE-ProRule" id="PRU01360"/>
    </source>
</evidence>
<comment type="subcellular location">
    <subcellularLocation>
        <location evidence="1 14">Cell outer membrane</location>
        <topology evidence="1 14">Multi-pass membrane protein</topology>
    </subcellularLocation>
</comment>
<dbReference type="PROSITE" id="PS52016">
    <property type="entry name" value="TONB_DEPENDENT_REC_3"/>
    <property type="match status" value="1"/>
</dbReference>
<dbReference type="PANTHER" id="PTHR32552:SF68">
    <property type="entry name" value="FERRICHROME OUTER MEMBRANE TRANSPORTER_PHAGE RECEPTOR"/>
    <property type="match status" value="1"/>
</dbReference>
<name>A0A4Q9H0C6_9BURK</name>
<dbReference type="Gene3D" id="2.40.170.20">
    <property type="entry name" value="TonB-dependent receptor, beta-barrel domain"/>
    <property type="match status" value="1"/>
</dbReference>
<evidence type="ECO:0000256" key="15">
    <source>
        <dbReference type="RuleBase" id="RU003357"/>
    </source>
</evidence>
<feature type="domain" description="TonB-dependent receptor plug" evidence="18">
    <location>
        <begin position="47"/>
        <end position="155"/>
    </location>
</feature>
<keyword evidence="5" id="KW-0410">Iron transport</keyword>
<evidence type="ECO:0000313" key="20">
    <source>
        <dbReference type="Proteomes" id="UP000292120"/>
    </source>
</evidence>
<evidence type="ECO:0000256" key="16">
    <source>
        <dbReference type="SAM" id="SignalP"/>
    </source>
</evidence>
<dbReference type="Gene3D" id="2.170.130.10">
    <property type="entry name" value="TonB-dependent receptor, plug domain"/>
    <property type="match status" value="1"/>
</dbReference>
<dbReference type="SUPFAM" id="SSF56935">
    <property type="entry name" value="Porins"/>
    <property type="match status" value="1"/>
</dbReference>
<evidence type="ECO:0000256" key="10">
    <source>
        <dbReference type="ARBA" id="ARBA00023077"/>
    </source>
</evidence>
<keyword evidence="10 15" id="KW-0798">TonB box</keyword>
<comment type="similarity">
    <text evidence="2 14 15">Belongs to the TonB-dependent receptor family.</text>
</comment>
<dbReference type="CDD" id="cd01347">
    <property type="entry name" value="ligand_gated_channel"/>
    <property type="match status" value="1"/>
</dbReference>
<evidence type="ECO:0000259" key="18">
    <source>
        <dbReference type="Pfam" id="PF07715"/>
    </source>
</evidence>
<feature type="domain" description="TonB-dependent receptor-like beta-barrel" evidence="17">
    <location>
        <begin position="230"/>
        <end position="645"/>
    </location>
</feature>
<keyword evidence="13 14" id="KW-0998">Cell outer membrane</keyword>
<dbReference type="OrthoDB" id="7176844at2"/>
<evidence type="ECO:0000256" key="4">
    <source>
        <dbReference type="ARBA" id="ARBA00022452"/>
    </source>
</evidence>
<feature type="signal peptide" evidence="16">
    <location>
        <begin position="1"/>
        <end position="23"/>
    </location>
</feature>
<evidence type="ECO:0000256" key="12">
    <source>
        <dbReference type="ARBA" id="ARBA00023170"/>
    </source>
</evidence>
<dbReference type="EMBL" id="SIXI01000003">
    <property type="protein sequence ID" value="TBO31173.1"/>
    <property type="molecule type" value="Genomic_DNA"/>
</dbReference>
<evidence type="ECO:0000256" key="8">
    <source>
        <dbReference type="ARBA" id="ARBA00023004"/>
    </source>
</evidence>
<organism evidence="19 20">
    <name type="scientific">Aquabacterium lacunae</name>
    <dbReference type="NCBI Taxonomy" id="2528630"/>
    <lineage>
        <taxon>Bacteria</taxon>
        <taxon>Pseudomonadati</taxon>
        <taxon>Pseudomonadota</taxon>
        <taxon>Betaproteobacteria</taxon>
        <taxon>Burkholderiales</taxon>
        <taxon>Aquabacterium</taxon>
    </lineage>
</organism>
<evidence type="ECO:0000313" key="19">
    <source>
        <dbReference type="EMBL" id="TBO31173.1"/>
    </source>
</evidence>
<keyword evidence="4 14" id="KW-1134">Transmembrane beta strand</keyword>
<feature type="chain" id="PRO_5020961671" evidence="16">
    <location>
        <begin position="24"/>
        <end position="685"/>
    </location>
</feature>
<protein>
    <submittedName>
        <fullName evidence="19">TonB-dependent receptor</fullName>
    </submittedName>
</protein>
<keyword evidence="3 14" id="KW-0813">Transport</keyword>
<evidence type="ECO:0000256" key="2">
    <source>
        <dbReference type="ARBA" id="ARBA00009810"/>
    </source>
</evidence>
<evidence type="ECO:0000256" key="5">
    <source>
        <dbReference type="ARBA" id="ARBA00022496"/>
    </source>
</evidence>
<proteinExistence type="inferred from homology"/>
<dbReference type="InterPro" id="IPR036942">
    <property type="entry name" value="Beta-barrel_TonB_sf"/>
</dbReference>
<keyword evidence="12 19" id="KW-0675">Receptor</keyword>
<keyword evidence="8" id="KW-0408">Iron</keyword>
<keyword evidence="9" id="KW-0406">Ion transport</keyword>
<evidence type="ECO:0000256" key="3">
    <source>
        <dbReference type="ARBA" id="ARBA00022448"/>
    </source>
</evidence>
<keyword evidence="11 14" id="KW-0472">Membrane</keyword>
<keyword evidence="20" id="KW-1185">Reference proteome</keyword>
<keyword evidence="7 16" id="KW-0732">Signal</keyword>
<keyword evidence="6 14" id="KW-0812">Transmembrane</keyword>
<accession>A0A4Q9H0C6</accession>
<evidence type="ECO:0000256" key="7">
    <source>
        <dbReference type="ARBA" id="ARBA00022729"/>
    </source>
</evidence>
<dbReference type="PANTHER" id="PTHR32552">
    <property type="entry name" value="FERRICHROME IRON RECEPTOR-RELATED"/>
    <property type="match status" value="1"/>
</dbReference>
<dbReference type="AlphaFoldDB" id="A0A4Q9H0C6"/>
<dbReference type="Pfam" id="PF00593">
    <property type="entry name" value="TonB_dep_Rec_b-barrel"/>
    <property type="match status" value="1"/>
</dbReference>
<dbReference type="InterPro" id="IPR000531">
    <property type="entry name" value="Beta-barrel_TonB"/>
</dbReference>
<dbReference type="InterPro" id="IPR039426">
    <property type="entry name" value="TonB-dep_rcpt-like"/>
</dbReference>
<dbReference type="InterPro" id="IPR012910">
    <property type="entry name" value="Plug_dom"/>
</dbReference>
<dbReference type="Pfam" id="PF07715">
    <property type="entry name" value="Plug"/>
    <property type="match status" value="1"/>
</dbReference>
<evidence type="ECO:0000256" key="9">
    <source>
        <dbReference type="ARBA" id="ARBA00023065"/>
    </source>
</evidence>
<evidence type="ECO:0000256" key="11">
    <source>
        <dbReference type="ARBA" id="ARBA00023136"/>
    </source>
</evidence>
<evidence type="ECO:0000256" key="1">
    <source>
        <dbReference type="ARBA" id="ARBA00004571"/>
    </source>
</evidence>
<evidence type="ECO:0000259" key="17">
    <source>
        <dbReference type="Pfam" id="PF00593"/>
    </source>
</evidence>